<evidence type="ECO:0000313" key="5">
    <source>
        <dbReference type="Proteomes" id="UP000054166"/>
    </source>
</evidence>
<dbReference type="EMBL" id="KN833013">
    <property type="protein sequence ID" value="KIM78840.1"/>
    <property type="molecule type" value="Genomic_DNA"/>
</dbReference>
<dbReference type="SUPFAM" id="SSF48371">
    <property type="entry name" value="ARM repeat"/>
    <property type="match status" value="1"/>
</dbReference>
<dbReference type="STRING" id="765440.A0A0C3F219"/>
<evidence type="ECO:0000256" key="2">
    <source>
        <dbReference type="ARBA" id="ARBA00022703"/>
    </source>
</evidence>
<feature type="compositionally biased region" description="Polar residues" evidence="3">
    <location>
        <begin position="503"/>
        <end position="514"/>
    </location>
</feature>
<dbReference type="GO" id="GO:0043066">
    <property type="term" value="P:negative regulation of apoptotic process"/>
    <property type="evidence" value="ECO:0007669"/>
    <property type="project" value="TreeGrafter"/>
</dbReference>
<dbReference type="PANTHER" id="PTHR12758:SF19">
    <property type="entry name" value="APOPTOSIS INHIBITOR 5"/>
    <property type="match status" value="1"/>
</dbReference>
<dbReference type="Proteomes" id="UP000054166">
    <property type="component" value="Unassembled WGS sequence"/>
</dbReference>
<dbReference type="InterPro" id="IPR016024">
    <property type="entry name" value="ARM-type_fold"/>
</dbReference>
<dbReference type="GO" id="GO:0003723">
    <property type="term" value="F:RNA binding"/>
    <property type="evidence" value="ECO:0007669"/>
    <property type="project" value="TreeGrafter"/>
</dbReference>
<dbReference type="AlphaFoldDB" id="A0A0C3F219"/>
<proteinExistence type="inferred from homology"/>
<feature type="region of interest" description="Disordered" evidence="3">
    <location>
        <begin position="582"/>
        <end position="638"/>
    </location>
</feature>
<dbReference type="PANTHER" id="PTHR12758">
    <property type="entry name" value="APOPTOSIS INHIBITOR 5-RELATED"/>
    <property type="match status" value="1"/>
</dbReference>
<reference evidence="5" key="2">
    <citation type="submission" date="2015-01" db="EMBL/GenBank/DDBJ databases">
        <title>Evolutionary Origins and Diversification of the Mycorrhizal Mutualists.</title>
        <authorList>
            <consortium name="DOE Joint Genome Institute"/>
            <consortium name="Mycorrhizal Genomics Consortium"/>
            <person name="Kohler A."/>
            <person name="Kuo A."/>
            <person name="Nagy L.G."/>
            <person name="Floudas D."/>
            <person name="Copeland A."/>
            <person name="Barry K.W."/>
            <person name="Cichocki N."/>
            <person name="Veneault-Fourrey C."/>
            <person name="LaButti K."/>
            <person name="Lindquist E.A."/>
            <person name="Lipzen A."/>
            <person name="Lundell T."/>
            <person name="Morin E."/>
            <person name="Murat C."/>
            <person name="Riley R."/>
            <person name="Ohm R."/>
            <person name="Sun H."/>
            <person name="Tunlid A."/>
            <person name="Henrissat B."/>
            <person name="Grigoriev I.V."/>
            <person name="Hibbett D.S."/>
            <person name="Martin F."/>
        </authorList>
    </citation>
    <scope>NUCLEOTIDE SEQUENCE [LARGE SCALE GENOMIC DNA]</scope>
    <source>
        <strain evidence="5">F 1598</strain>
    </source>
</reference>
<keyword evidence="5" id="KW-1185">Reference proteome</keyword>
<accession>A0A0C3F219</accession>
<dbReference type="GO" id="GO:0005634">
    <property type="term" value="C:nucleus"/>
    <property type="evidence" value="ECO:0007669"/>
    <property type="project" value="TreeGrafter"/>
</dbReference>
<sequence length="638" mass="70298">MEKNVGEQDREIRDMVKRADKNLDRTGAFRRETLNRLIDLTHSRHSTLKCFAAGHIRLFFKDFPDLEEEAINAVYDLCEDQVSKVRIEGYSAIVQVSREQKKWVKRNADVLVQLLQSDEPDEVGVVKKALLEHLDMDPPVTLGVLCDQIVPPNEPMDDEEQQIRDRLRSLVISFLTGEAKRTILRHASRQGSEVEDVLVDELLVTIPSLSNTETQNIVKELLLSLPSYKVLSSRGQKLLQVLLDKAKGCLRDDTRSGAPSLKTTRFFLDLASFLTVEKRVASPAELLRFNCQCLGKMTLSGLPQDDYIYFIQSTAQALSASEEVHREHPDSNTDVQLASLREQVVTTSPTLVNLLAQSKLPSLQSWRACETILQACLHRKSEAGWTVPANLTSSLDDIQGYGERQVRGENRNTIDSVQRLIRLLVPSSDKSDPPATAATSPKKTNGAPANRPLVETGIHSLPARPMTDPPPTRRLNAPTRPRAERTDNSSVQPESGIAIRGAQNATLAGPSTASNKRESVAEDSSRSAKKARKSVGNADGAPSLLSRLATINGSSTPPTPSNRRSDIKQSVAPVLNTMDLDEIPAGGFSIRGAANRSEGSDTMSMPRTSSSLLDRMKSADILPTSDRGSWKKRKRGRA</sequence>
<feature type="compositionally biased region" description="Basic and acidic residues" evidence="3">
    <location>
        <begin position="515"/>
        <end position="526"/>
    </location>
</feature>
<reference evidence="4 5" key="1">
    <citation type="submission" date="2014-04" db="EMBL/GenBank/DDBJ databases">
        <authorList>
            <consortium name="DOE Joint Genome Institute"/>
            <person name="Kuo A."/>
            <person name="Tarkka M."/>
            <person name="Buscot F."/>
            <person name="Kohler A."/>
            <person name="Nagy L.G."/>
            <person name="Floudas D."/>
            <person name="Copeland A."/>
            <person name="Barry K.W."/>
            <person name="Cichocki N."/>
            <person name="Veneault-Fourrey C."/>
            <person name="LaButti K."/>
            <person name="Lindquist E.A."/>
            <person name="Lipzen A."/>
            <person name="Lundell T."/>
            <person name="Morin E."/>
            <person name="Murat C."/>
            <person name="Sun H."/>
            <person name="Tunlid A."/>
            <person name="Henrissat B."/>
            <person name="Grigoriev I.V."/>
            <person name="Hibbett D.S."/>
            <person name="Martin F."/>
            <person name="Nordberg H.P."/>
            <person name="Cantor M.N."/>
            <person name="Hua S.X."/>
        </authorList>
    </citation>
    <scope>NUCLEOTIDE SEQUENCE [LARGE SCALE GENOMIC DNA]</scope>
    <source>
        <strain evidence="4 5">F 1598</strain>
    </source>
</reference>
<dbReference type="GO" id="GO:0006915">
    <property type="term" value="P:apoptotic process"/>
    <property type="evidence" value="ECO:0007669"/>
    <property type="project" value="UniProtKB-KW"/>
</dbReference>
<dbReference type="HOGENOM" id="CLU_015163_0_0_1"/>
<dbReference type="InParanoid" id="A0A0C3F219"/>
<comment type="similarity">
    <text evidence="1">Belongs to the API5 family.</text>
</comment>
<organism evidence="4 5">
    <name type="scientific">Piloderma croceum (strain F 1598)</name>
    <dbReference type="NCBI Taxonomy" id="765440"/>
    <lineage>
        <taxon>Eukaryota</taxon>
        <taxon>Fungi</taxon>
        <taxon>Dikarya</taxon>
        <taxon>Basidiomycota</taxon>
        <taxon>Agaricomycotina</taxon>
        <taxon>Agaricomycetes</taxon>
        <taxon>Agaricomycetidae</taxon>
        <taxon>Atheliales</taxon>
        <taxon>Atheliaceae</taxon>
        <taxon>Piloderma</taxon>
    </lineage>
</organism>
<feature type="compositionally biased region" description="Polar residues" evidence="3">
    <location>
        <begin position="600"/>
        <end position="612"/>
    </location>
</feature>
<evidence type="ECO:0000256" key="1">
    <source>
        <dbReference type="ARBA" id="ARBA00009515"/>
    </source>
</evidence>
<gene>
    <name evidence="4" type="ORF">PILCRDRAFT_823949</name>
</gene>
<keyword evidence="2" id="KW-0053">Apoptosis</keyword>
<name>A0A0C3F219_PILCF</name>
<evidence type="ECO:0000313" key="4">
    <source>
        <dbReference type="EMBL" id="KIM78840.1"/>
    </source>
</evidence>
<dbReference type="OrthoDB" id="19224at2759"/>
<feature type="region of interest" description="Disordered" evidence="3">
    <location>
        <begin position="424"/>
        <end position="543"/>
    </location>
</feature>
<protein>
    <recommendedName>
        <fullName evidence="6">Apoptosis inhibitor 5</fullName>
    </recommendedName>
</protein>
<dbReference type="Pfam" id="PF05918">
    <property type="entry name" value="API5"/>
    <property type="match status" value="1"/>
</dbReference>
<evidence type="ECO:0000256" key="3">
    <source>
        <dbReference type="SAM" id="MobiDB-lite"/>
    </source>
</evidence>
<evidence type="ECO:0008006" key="6">
    <source>
        <dbReference type="Google" id="ProtNLM"/>
    </source>
</evidence>
<dbReference type="InterPro" id="IPR008383">
    <property type="entry name" value="API5"/>
</dbReference>